<dbReference type="Proteomes" id="UP001060771">
    <property type="component" value="Chromosome"/>
</dbReference>
<dbReference type="PANTHER" id="PTHR35368">
    <property type="entry name" value="HYDROPEROXIDE REDUCTASE"/>
    <property type="match status" value="1"/>
</dbReference>
<accession>A0A830E500</accession>
<dbReference type="Gene3D" id="3.30.300.20">
    <property type="match status" value="1"/>
</dbReference>
<dbReference type="InterPro" id="IPR015946">
    <property type="entry name" value="KH_dom-like_a/b"/>
</dbReference>
<dbReference type="InterPro" id="IPR003718">
    <property type="entry name" value="OsmC/Ohr_fam"/>
</dbReference>
<proteinExistence type="predicted"/>
<name>A0A830E500_9CREN</name>
<dbReference type="SUPFAM" id="SSF82784">
    <property type="entry name" value="OsmC-like"/>
    <property type="match status" value="1"/>
</dbReference>
<dbReference type="EMBL" id="BMNM01000010">
    <property type="protein sequence ID" value="GGI83484.1"/>
    <property type="molecule type" value="Genomic_DNA"/>
</dbReference>
<keyword evidence="4" id="KW-1185">Reference proteome</keyword>
<dbReference type="PANTHER" id="PTHR35368:SF1">
    <property type="entry name" value="HYDROPEROXIDE REDUCTASE"/>
    <property type="match status" value="1"/>
</dbReference>
<dbReference type="Pfam" id="PF02566">
    <property type="entry name" value="OsmC"/>
    <property type="match status" value="1"/>
</dbReference>
<evidence type="ECO:0000313" key="3">
    <source>
        <dbReference type="Proteomes" id="UP000657075"/>
    </source>
</evidence>
<dbReference type="AlphaFoldDB" id="A0A830E500"/>
<dbReference type="Proteomes" id="UP000657075">
    <property type="component" value="Unassembled WGS sequence"/>
</dbReference>
<evidence type="ECO:0000313" key="2">
    <source>
        <dbReference type="EMBL" id="GGI83484.1"/>
    </source>
</evidence>
<reference evidence="1" key="4">
    <citation type="journal article" date="2023" name="Microbiol. Resour. Announc.">
        <title>Complete Genome Sequence of Vulcanisaeta souniana Strain IC-059, a Hyperthermophilic Archaeon Isolated from Hot Spring Water in Japan.</title>
        <authorList>
            <person name="Kato S."/>
            <person name="Itoh T."/>
            <person name="Wu L."/>
            <person name="Ma J."/>
            <person name="Ohkuma M."/>
        </authorList>
    </citation>
    <scope>NUCLEOTIDE SEQUENCE</scope>
    <source>
        <strain evidence="1">JCM 11219</strain>
    </source>
</reference>
<dbReference type="InterPro" id="IPR036102">
    <property type="entry name" value="OsmC/Ohrsf"/>
</dbReference>
<dbReference type="GeneID" id="76207663"/>
<dbReference type="RefSeq" id="WP_188603833.1">
    <property type="nucleotide sequence ID" value="NZ_AP026830.1"/>
</dbReference>
<evidence type="ECO:0008006" key="5">
    <source>
        <dbReference type="Google" id="ProtNLM"/>
    </source>
</evidence>
<sequence length="177" mass="19677">MVQPVDKRVLEGSISKWREGGNAYVSVEVSSRLASKAKVEVKIRNFSVTMDTSSALGGDDNAPRPGELLLASLAGCITQIIAWNSALHDISLEDVSITIRGRHELLSMFDPSVGWPGFNDIVIEVNVKTPEWDKFEKYVLPYIVAESPVLQTLVKQVPVKLRVSVNDKQRRDLYIPD</sequence>
<evidence type="ECO:0000313" key="1">
    <source>
        <dbReference type="EMBL" id="BDR93029.1"/>
    </source>
</evidence>
<protein>
    <recommendedName>
        <fullName evidence="5">OsmC family protein</fullName>
    </recommendedName>
</protein>
<reference evidence="4" key="3">
    <citation type="submission" date="2022-09" db="EMBL/GenBank/DDBJ databases">
        <title>Complete genome sequence of Vulcanisaeta souniana.</title>
        <authorList>
            <person name="Kato S."/>
            <person name="Itoh T."/>
            <person name="Ohkuma M."/>
        </authorList>
    </citation>
    <scope>NUCLEOTIDE SEQUENCE [LARGE SCALE GENOMIC DNA]</scope>
    <source>
        <strain evidence="4">JCM 11219</strain>
    </source>
</reference>
<dbReference type="InterPro" id="IPR052924">
    <property type="entry name" value="OsmC/Ohr_hydroprdx_reductase"/>
</dbReference>
<reference evidence="2" key="1">
    <citation type="journal article" date="2014" name="Int. J. Syst. Evol. Microbiol.">
        <title>Complete genome sequence of Corynebacterium casei LMG S-19264T (=DSM 44701T), isolated from a smear-ripened cheese.</title>
        <authorList>
            <consortium name="US DOE Joint Genome Institute (JGI-PGF)"/>
            <person name="Walter F."/>
            <person name="Albersmeier A."/>
            <person name="Kalinowski J."/>
            <person name="Ruckert C."/>
        </authorList>
    </citation>
    <scope>NUCLEOTIDE SEQUENCE</scope>
    <source>
        <strain evidence="2">JCM 11219</strain>
    </source>
</reference>
<evidence type="ECO:0000313" key="4">
    <source>
        <dbReference type="Proteomes" id="UP001060771"/>
    </source>
</evidence>
<dbReference type="EMBL" id="AP026830">
    <property type="protein sequence ID" value="BDR93029.1"/>
    <property type="molecule type" value="Genomic_DNA"/>
</dbReference>
<reference evidence="2" key="2">
    <citation type="submission" date="2020-09" db="EMBL/GenBank/DDBJ databases">
        <authorList>
            <person name="Sun Q."/>
            <person name="Ohkuma M."/>
        </authorList>
    </citation>
    <scope>NUCLEOTIDE SEQUENCE</scope>
    <source>
        <strain evidence="2">JCM 11219</strain>
    </source>
</reference>
<gene>
    <name evidence="2" type="ORF">GCM10007112_20320</name>
    <name evidence="1" type="ORF">Vsou_21220</name>
</gene>
<organism evidence="2 3">
    <name type="scientific">Vulcanisaeta souniana JCM 11219</name>
    <dbReference type="NCBI Taxonomy" id="1293586"/>
    <lineage>
        <taxon>Archaea</taxon>
        <taxon>Thermoproteota</taxon>
        <taxon>Thermoprotei</taxon>
        <taxon>Thermoproteales</taxon>
        <taxon>Thermoproteaceae</taxon>
        <taxon>Vulcanisaeta</taxon>
    </lineage>
</organism>